<protein>
    <submittedName>
        <fullName evidence="7">Organic solute transporter alpha-like protein</fullName>
    </submittedName>
</protein>
<dbReference type="PANTHER" id="PTHR23423">
    <property type="entry name" value="ORGANIC SOLUTE TRANSPORTER-RELATED"/>
    <property type="match status" value="1"/>
</dbReference>
<feature type="transmembrane region" description="Helical" evidence="5">
    <location>
        <begin position="74"/>
        <end position="94"/>
    </location>
</feature>
<dbReference type="SMART" id="SM01417">
    <property type="entry name" value="Solute_trans_a"/>
    <property type="match status" value="1"/>
</dbReference>
<organism evidence="6 7">
    <name type="scientific">Ascaris lumbricoides</name>
    <name type="common">Giant roundworm</name>
    <dbReference type="NCBI Taxonomy" id="6252"/>
    <lineage>
        <taxon>Eukaryota</taxon>
        <taxon>Metazoa</taxon>
        <taxon>Ecdysozoa</taxon>
        <taxon>Nematoda</taxon>
        <taxon>Chromadorea</taxon>
        <taxon>Rhabditida</taxon>
        <taxon>Spirurina</taxon>
        <taxon>Ascaridomorpha</taxon>
        <taxon>Ascaridoidea</taxon>
        <taxon>Ascarididae</taxon>
        <taxon>Ascaris</taxon>
    </lineage>
</organism>
<feature type="transmembrane region" description="Helical" evidence="5">
    <location>
        <begin position="100"/>
        <end position="120"/>
    </location>
</feature>
<evidence type="ECO:0000256" key="3">
    <source>
        <dbReference type="ARBA" id="ARBA00022989"/>
    </source>
</evidence>
<evidence type="ECO:0000256" key="2">
    <source>
        <dbReference type="ARBA" id="ARBA00022692"/>
    </source>
</evidence>
<proteinExistence type="predicted"/>
<evidence type="ECO:0000256" key="1">
    <source>
        <dbReference type="ARBA" id="ARBA00004141"/>
    </source>
</evidence>
<sequence>MSAAELFSSLVKHSLNYTPMAPPDVNSWITEMSSPYVVLLSMSTAFTVIVFVLCVFHLYFVFKYISNERVQTDLYWIVLLCPVATLCGLVGMFIPRSASFMYSVALVYFMLCLFVIVTLMKNMFGSRAALSEYLLSKGLKISFQVPPICCFCHCLPTIEGKKRNLRCLEWIVFQSPIVRIVLETTNIIVFLELNSRTHLLDVVHADLGNGADINAGNVPPETVAEHCTLRQVRSFAAECFHRIDRSCNTICCQQHFSGTQSTRKALRQNLISAE</sequence>
<keyword evidence="3 5" id="KW-1133">Transmembrane helix</keyword>
<evidence type="ECO:0000256" key="5">
    <source>
        <dbReference type="SAM" id="Phobius"/>
    </source>
</evidence>
<evidence type="ECO:0000313" key="7">
    <source>
        <dbReference type="WBParaSite" id="ALUE_0000819801-mRNA-1"/>
    </source>
</evidence>
<dbReference type="Pfam" id="PF03619">
    <property type="entry name" value="Solute_trans_a"/>
    <property type="match status" value="1"/>
</dbReference>
<evidence type="ECO:0000256" key="4">
    <source>
        <dbReference type="ARBA" id="ARBA00023136"/>
    </source>
</evidence>
<dbReference type="GO" id="GO:0016020">
    <property type="term" value="C:membrane"/>
    <property type="evidence" value="ECO:0007669"/>
    <property type="project" value="UniProtKB-SubCell"/>
</dbReference>
<dbReference type="InterPro" id="IPR005178">
    <property type="entry name" value="Ostalpha/TMEM184C"/>
</dbReference>
<keyword evidence="4 5" id="KW-0472">Membrane</keyword>
<accession>A0A0M3HXT6</accession>
<dbReference type="AlphaFoldDB" id="A0A0M3HXT6"/>
<name>A0A0M3HXT6_ASCLU</name>
<comment type="subcellular location">
    <subcellularLocation>
        <location evidence="1">Membrane</location>
        <topology evidence="1">Multi-pass membrane protein</topology>
    </subcellularLocation>
</comment>
<dbReference type="Proteomes" id="UP000036681">
    <property type="component" value="Unplaced"/>
</dbReference>
<keyword evidence="6" id="KW-1185">Reference proteome</keyword>
<evidence type="ECO:0000313" key="6">
    <source>
        <dbReference type="Proteomes" id="UP000036681"/>
    </source>
</evidence>
<feature type="transmembrane region" description="Helical" evidence="5">
    <location>
        <begin position="36"/>
        <end position="62"/>
    </location>
</feature>
<keyword evidence="2 5" id="KW-0812">Transmembrane</keyword>
<reference evidence="7" key="1">
    <citation type="submission" date="2017-02" db="UniProtKB">
        <authorList>
            <consortium name="WormBaseParasite"/>
        </authorList>
    </citation>
    <scope>IDENTIFICATION</scope>
</reference>
<dbReference type="WBParaSite" id="ALUE_0000819801-mRNA-1">
    <property type="protein sequence ID" value="ALUE_0000819801-mRNA-1"/>
    <property type="gene ID" value="ALUE_0000819801"/>
</dbReference>